<evidence type="ECO:0000256" key="2">
    <source>
        <dbReference type="ARBA" id="ARBA00022801"/>
    </source>
</evidence>
<sequence length="263" mass="28272">MPQQTRIALVRRPGPRLSDGIVTHIDRSPIDVDLALVQWTEYVDAVRAAGWRIIEVPPADDCPDAVFIEDPVVLYRGTAIITRPGDDARKPETIGVEPIVAELGCRVERIVAPGTMDGGDVLKVPHPDGDTIYVGLGGRTNPEGLRQFAAIVEPMGAKVIGVPLTKVLHLKSAATALSDGTIVGWAPGLDSTDAFPRFEAVSQESGAHVVLLEPDLILMAADAPDVAASYRDRGYRTIEVDISEFIKLEGCVTCLSVRVRELP</sequence>
<name>A0A6J6FBA7_9ZZZZ</name>
<evidence type="ECO:0000256" key="1">
    <source>
        <dbReference type="ARBA" id="ARBA00008532"/>
    </source>
</evidence>
<dbReference type="NCBIfam" id="NF045660">
    <property type="entry name" value="DiMthArgaseDdahStm"/>
    <property type="match status" value="1"/>
</dbReference>
<proteinExistence type="inferred from homology"/>
<dbReference type="GO" id="GO:0045429">
    <property type="term" value="P:positive regulation of nitric oxide biosynthetic process"/>
    <property type="evidence" value="ECO:0007669"/>
    <property type="project" value="TreeGrafter"/>
</dbReference>
<dbReference type="GO" id="GO:0016597">
    <property type="term" value="F:amino acid binding"/>
    <property type="evidence" value="ECO:0007669"/>
    <property type="project" value="TreeGrafter"/>
</dbReference>
<dbReference type="Gene3D" id="3.75.10.10">
    <property type="entry name" value="L-arginine/glycine Amidinotransferase, Chain A"/>
    <property type="match status" value="1"/>
</dbReference>
<dbReference type="PANTHER" id="PTHR12737">
    <property type="entry name" value="DIMETHYLARGININE DIMETHYLAMINOHYDROLASE"/>
    <property type="match status" value="1"/>
</dbReference>
<dbReference type="GO" id="GO:0006525">
    <property type="term" value="P:arginine metabolic process"/>
    <property type="evidence" value="ECO:0007669"/>
    <property type="project" value="TreeGrafter"/>
</dbReference>
<dbReference type="GO" id="GO:0000052">
    <property type="term" value="P:citrulline metabolic process"/>
    <property type="evidence" value="ECO:0007669"/>
    <property type="project" value="TreeGrafter"/>
</dbReference>
<gene>
    <name evidence="3" type="ORF">UFOPK1722_01359</name>
</gene>
<keyword evidence="2" id="KW-0378">Hydrolase</keyword>
<dbReference type="SUPFAM" id="SSF55909">
    <property type="entry name" value="Pentein"/>
    <property type="match status" value="1"/>
</dbReference>
<dbReference type="EMBL" id="CAEZTS010000130">
    <property type="protein sequence ID" value="CAB4586056.1"/>
    <property type="molecule type" value="Genomic_DNA"/>
</dbReference>
<comment type="similarity">
    <text evidence="1">Belongs to the DDAH family.</text>
</comment>
<reference evidence="3" key="1">
    <citation type="submission" date="2020-05" db="EMBL/GenBank/DDBJ databases">
        <authorList>
            <person name="Chiriac C."/>
            <person name="Salcher M."/>
            <person name="Ghai R."/>
            <person name="Kavagutti S V."/>
        </authorList>
    </citation>
    <scope>NUCLEOTIDE SEQUENCE</scope>
</reference>
<organism evidence="3">
    <name type="scientific">freshwater metagenome</name>
    <dbReference type="NCBI Taxonomy" id="449393"/>
    <lineage>
        <taxon>unclassified sequences</taxon>
        <taxon>metagenomes</taxon>
        <taxon>ecological metagenomes</taxon>
    </lineage>
</organism>
<dbReference type="InterPro" id="IPR033199">
    <property type="entry name" value="DDAH-like"/>
</dbReference>
<accession>A0A6J6FBA7</accession>
<evidence type="ECO:0000313" key="3">
    <source>
        <dbReference type="EMBL" id="CAB4586056.1"/>
    </source>
</evidence>
<dbReference type="PANTHER" id="PTHR12737:SF9">
    <property type="entry name" value="DIMETHYLARGININASE"/>
    <property type="match status" value="1"/>
</dbReference>
<dbReference type="GO" id="GO:0016403">
    <property type="term" value="F:dimethylargininase activity"/>
    <property type="evidence" value="ECO:0007669"/>
    <property type="project" value="TreeGrafter"/>
</dbReference>
<protein>
    <submittedName>
        <fullName evidence="3">Unannotated protein</fullName>
    </submittedName>
</protein>
<dbReference type="AlphaFoldDB" id="A0A6J6FBA7"/>